<keyword evidence="2" id="KW-1185">Reference proteome</keyword>
<evidence type="ECO:0008006" key="3">
    <source>
        <dbReference type="Google" id="ProtNLM"/>
    </source>
</evidence>
<accession>E4X5D8</accession>
<protein>
    <recommendedName>
        <fullName evidence="3">ZP domain-containing protein</fullName>
    </recommendedName>
</protein>
<dbReference type="OrthoDB" id="10435206at2759"/>
<name>E4X5D8_OIKDI</name>
<evidence type="ECO:0000313" key="2">
    <source>
        <dbReference type="Proteomes" id="UP000001307"/>
    </source>
</evidence>
<evidence type="ECO:0000313" key="1">
    <source>
        <dbReference type="EMBL" id="CBY18507.1"/>
    </source>
</evidence>
<dbReference type="AlphaFoldDB" id="E4X5D8"/>
<gene>
    <name evidence="1" type="ORF">GSOID_T00002371001</name>
</gene>
<proteinExistence type="predicted"/>
<reference evidence="1" key="1">
    <citation type="journal article" date="2010" name="Science">
        <title>Plasticity of animal genome architecture unmasked by rapid evolution of a pelagic tunicate.</title>
        <authorList>
            <person name="Denoeud F."/>
            <person name="Henriet S."/>
            <person name="Mungpakdee S."/>
            <person name="Aury J.M."/>
            <person name="Da Silva C."/>
            <person name="Brinkmann H."/>
            <person name="Mikhaleva J."/>
            <person name="Olsen L.C."/>
            <person name="Jubin C."/>
            <person name="Canestro C."/>
            <person name="Bouquet J.M."/>
            <person name="Danks G."/>
            <person name="Poulain J."/>
            <person name="Campsteijn C."/>
            <person name="Adamski M."/>
            <person name="Cross I."/>
            <person name="Yadetie F."/>
            <person name="Muffato M."/>
            <person name="Louis A."/>
            <person name="Butcher S."/>
            <person name="Tsagkogeorga G."/>
            <person name="Konrad A."/>
            <person name="Singh S."/>
            <person name="Jensen M.F."/>
            <person name="Cong E.H."/>
            <person name="Eikeseth-Otteraa H."/>
            <person name="Noel B."/>
            <person name="Anthouard V."/>
            <person name="Porcel B.M."/>
            <person name="Kachouri-Lafond R."/>
            <person name="Nishino A."/>
            <person name="Ugolini M."/>
            <person name="Chourrout P."/>
            <person name="Nishida H."/>
            <person name="Aasland R."/>
            <person name="Huzurbazar S."/>
            <person name="Westhof E."/>
            <person name="Delsuc F."/>
            <person name="Lehrach H."/>
            <person name="Reinhardt R."/>
            <person name="Weissenbach J."/>
            <person name="Roy S.W."/>
            <person name="Artiguenave F."/>
            <person name="Postlethwait J.H."/>
            <person name="Manak J.R."/>
            <person name="Thompson E.M."/>
            <person name="Jaillon O."/>
            <person name="Du Pasquier L."/>
            <person name="Boudinot P."/>
            <person name="Liberles D.A."/>
            <person name="Volff J.N."/>
            <person name="Philippe H."/>
            <person name="Lenhard B."/>
            <person name="Roest Crollius H."/>
            <person name="Wincker P."/>
            <person name="Chourrout D."/>
        </authorList>
    </citation>
    <scope>NUCLEOTIDE SEQUENCE [LARGE SCALE GENOMIC DNA]</scope>
</reference>
<organism evidence="1">
    <name type="scientific">Oikopleura dioica</name>
    <name type="common">Tunicate</name>
    <dbReference type="NCBI Taxonomy" id="34765"/>
    <lineage>
        <taxon>Eukaryota</taxon>
        <taxon>Metazoa</taxon>
        <taxon>Chordata</taxon>
        <taxon>Tunicata</taxon>
        <taxon>Appendicularia</taxon>
        <taxon>Copelata</taxon>
        <taxon>Oikopleuridae</taxon>
        <taxon>Oikopleura</taxon>
    </lineage>
</organism>
<sequence>MSTGFPRGRFLPDDREFCIVDSDTSSAVKEMVSSRNVVTGIYGNSGECSCPFDPSNNVPISFESCPDVFGNSKRLVQEDGDNFTIWTFGIGFDDLFADNDWGASYLKYRGYSWEFECRIKTSGEVSVAAGQSIWERLIMNVVGEDELKFDLIALFEGNPVNDQVIEILQDDTRLIQFDVDVLEVSDKYMPFYKSCDLIFYNTEDIMRQTSETSLPNIIIDGCVNPSYASEFRMDTLDSPGDVVTWFAPKIFETSGSQQTALLTCRVNGCTNFGDIGCTPDRQCASMYPVTRNNGSSEVVGGKAKAEMKMSGADTFTFSLSLIITLFVFN</sequence>
<dbReference type="Proteomes" id="UP000001307">
    <property type="component" value="Unassembled WGS sequence"/>
</dbReference>
<dbReference type="EMBL" id="FN653025">
    <property type="protein sequence ID" value="CBY18507.1"/>
    <property type="molecule type" value="Genomic_DNA"/>
</dbReference>
<dbReference type="InParanoid" id="E4X5D8"/>